<gene>
    <name evidence="2" type="ORF">B1H18_03265</name>
</gene>
<dbReference type="OrthoDB" id="3848913at2"/>
<keyword evidence="3" id="KW-1185">Reference proteome</keyword>
<dbReference type="InterPro" id="IPR027417">
    <property type="entry name" value="P-loop_NTPase"/>
</dbReference>
<dbReference type="RefSeq" id="WP_077964621.1">
    <property type="nucleotide sequence ID" value="NZ_CP045178.1"/>
</dbReference>
<evidence type="ECO:0000313" key="2">
    <source>
        <dbReference type="EMBL" id="OON82088.1"/>
    </source>
</evidence>
<evidence type="ECO:0000256" key="1">
    <source>
        <dbReference type="SAM" id="MobiDB-lite"/>
    </source>
</evidence>
<proteinExistence type="predicted"/>
<dbReference type="SUPFAM" id="SSF52540">
    <property type="entry name" value="P-loop containing nucleoside triphosphate hydrolases"/>
    <property type="match status" value="1"/>
</dbReference>
<feature type="region of interest" description="Disordered" evidence="1">
    <location>
        <begin position="635"/>
        <end position="658"/>
    </location>
</feature>
<evidence type="ECO:0000313" key="3">
    <source>
        <dbReference type="Proteomes" id="UP000190539"/>
    </source>
</evidence>
<accession>A0A1V4AE58</accession>
<dbReference type="Proteomes" id="UP000190539">
    <property type="component" value="Unassembled WGS sequence"/>
</dbReference>
<dbReference type="AlphaFoldDB" id="A0A1V4AE58"/>
<comment type="caution">
    <text evidence="2">The sequence shown here is derived from an EMBL/GenBank/DDBJ whole genome shotgun (WGS) entry which is preliminary data.</text>
</comment>
<reference evidence="2 3" key="1">
    <citation type="submission" date="2017-02" db="EMBL/GenBank/DDBJ databases">
        <title>Draft Genome Sequence of Streptomyces tsukubaensis F601, a Producer of the immunosuppressant tacrolimus FK506.</title>
        <authorList>
            <person name="Zong G."/>
            <person name="Zhong C."/>
            <person name="Fu J."/>
            <person name="Qin R."/>
            <person name="Cao G."/>
        </authorList>
    </citation>
    <scope>NUCLEOTIDE SEQUENCE [LARGE SCALE GENOMIC DNA]</scope>
    <source>
        <strain evidence="2 3">F601</strain>
    </source>
</reference>
<feature type="compositionally biased region" description="Polar residues" evidence="1">
    <location>
        <begin position="644"/>
        <end position="658"/>
    </location>
</feature>
<protein>
    <submittedName>
        <fullName evidence="2">Uncharacterized protein</fullName>
    </submittedName>
</protein>
<dbReference type="EMBL" id="MVFC01000002">
    <property type="protein sequence ID" value="OON82088.1"/>
    <property type="molecule type" value="Genomic_DNA"/>
</dbReference>
<name>A0A1V4AE58_9ACTN</name>
<feature type="region of interest" description="Disordered" evidence="1">
    <location>
        <begin position="1"/>
        <end position="27"/>
    </location>
</feature>
<organism evidence="2 3">
    <name type="scientific">Streptomyces tsukubensis</name>
    <dbReference type="NCBI Taxonomy" id="83656"/>
    <lineage>
        <taxon>Bacteria</taxon>
        <taxon>Bacillati</taxon>
        <taxon>Actinomycetota</taxon>
        <taxon>Actinomycetes</taxon>
        <taxon>Kitasatosporales</taxon>
        <taxon>Streptomycetaceae</taxon>
        <taxon>Streptomyces</taxon>
    </lineage>
</organism>
<sequence length="658" mass="72144">MSETPLTHLSYASGPVNAGPGDQHNHFAPPLLPAPAATPRMVAEDQLRHLHATFVRPAGINTAYDILVEHRTVFLDGAPGSGRSSAARVLLHELPHQGTYHELTPGEEESGTVRIPLHLIGVNDRMLLDLSAADAELWGAVRAQFSEIRNEVMDRHAHLAVVLPHPYAAQLDPEFLRYRWDVERPDARAVVHRHLRVRGGMGSELYSPTPAVLLDYLSTRPAVRDLARLADLILRARVAAEGSPVSGRPFTLWCEQATGAMTDRANEVAAFVPGLAESARRALLLTSAMLHGVRVDTVHRAAADLASLVRSPAEERPLLEREGLTERLSSVRAAPDSTGRVRFTELGFDRAVREHFWFDMPDLRAPLTTWVKRILLWPALDSTGRETLVRNVTELCLATKDYQTVQALVSAWTRENAQRFELRSAAQTLKTCLSSEEHAGHFRAYVYAQSRRDVTAGLRETLTEVCEKVLSVTHPDAALVRLHWLTRHEPSLGSARTALVRYARSDPPVLSRLVRRLADDMPTRPRATDIRLFLALVEPGAGSALPVVDAAVRRGLTECWGAVFLHGGADRWGPAVDTWVETASDSPTAVSGALLDVLIGAAASHYTALSRIYDAARGLGPPGWSTGVLHRITAAQRGPRTGNERASQQLPVSERTNV</sequence>
<dbReference type="STRING" id="83656.B1H18_03265"/>